<dbReference type="AlphaFoldDB" id="A0A9N7ZDY1"/>
<comment type="caution">
    <text evidence="1">The sequence shown here is derived from an EMBL/GenBank/DDBJ whole genome shotgun (WGS) entry which is preliminary data.</text>
</comment>
<gene>
    <name evidence="1" type="ORF">PLEPLA_LOCUS47439</name>
</gene>
<reference evidence="1" key="1">
    <citation type="submission" date="2020-03" db="EMBL/GenBank/DDBJ databases">
        <authorList>
            <person name="Weist P."/>
        </authorList>
    </citation>
    <scope>NUCLEOTIDE SEQUENCE</scope>
</reference>
<proteinExistence type="predicted"/>
<accession>A0A9N7ZDY1</accession>
<evidence type="ECO:0000313" key="1">
    <source>
        <dbReference type="EMBL" id="CAB1459602.1"/>
    </source>
</evidence>
<keyword evidence="2" id="KW-1185">Reference proteome</keyword>
<evidence type="ECO:0000313" key="2">
    <source>
        <dbReference type="Proteomes" id="UP001153269"/>
    </source>
</evidence>
<name>A0A9N7ZDY1_PLEPL</name>
<sequence length="271" mass="30064">MKRQKCDWLVGVFGCSESGFVSRLVSCLGRLELRPRSLTLHEMLLSQSCAPINPIYMPVDYCSRRASCGRASAKCACTPGHRLVSLAALSGVRRRTLLNPREDFFIPAARMRRRRLEKQDTRSRRQERIMNPWRTPIGLHDPCISRSTIHQFCTASGTPNPAFSHALHHPKAAHPHSLINKQQKISSRFAVLLLAQRSADGVLRYEALGATRLTPVLTANETVDHTKHRATSTNTILSLSKHKHTTSAGEKGERVAPSCIKARAATSSSSL</sequence>
<organism evidence="1 2">
    <name type="scientific">Pleuronectes platessa</name>
    <name type="common">European plaice</name>
    <dbReference type="NCBI Taxonomy" id="8262"/>
    <lineage>
        <taxon>Eukaryota</taxon>
        <taxon>Metazoa</taxon>
        <taxon>Chordata</taxon>
        <taxon>Craniata</taxon>
        <taxon>Vertebrata</taxon>
        <taxon>Euteleostomi</taxon>
        <taxon>Actinopterygii</taxon>
        <taxon>Neopterygii</taxon>
        <taxon>Teleostei</taxon>
        <taxon>Neoteleostei</taxon>
        <taxon>Acanthomorphata</taxon>
        <taxon>Carangaria</taxon>
        <taxon>Pleuronectiformes</taxon>
        <taxon>Pleuronectoidei</taxon>
        <taxon>Pleuronectidae</taxon>
        <taxon>Pleuronectes</taxon>
    </lineage>
</organism>
<dbReference type="Proteomes" id="UP001153269">
    <property type="component" value="Unassembled WGS sequence"/>
</dbReference>
<protein>
    <submittedName>
        <fullName evidence="1">Uncharacterized protein</fullName>
    </submittedName>
</protein>
<dbReference type="EMBL" id="CADEAL010004439">
    <property type="protein sequence ID" value="CAB1459602.1"/>
    <property type="molecule type" value="Genomic_DNA"/>
</dbReference>